<dbReference type="Pfam" id="PF01177">
    <property type="entry name" value="Asp_Glu_race"/>
    <property type="match status" value="1"/>
</dbReference>
<comment type="catalytic activity">
    <reaction evidence="1 8">
        <text>L-glutamate = D-glutamate</text>
        <dbReference type="Rhea" id="RHEA:12813"/>
        <dbReference type="ChEBI" id="CHEBI:29985"/>
        <dbReference type="ChEBI" id="CHEBI:29986"/>
        <dbReference type="EC" id="5.1.1.3"/>
    </reaction>
</comment>
<evidence type="ECO:0000256" key="7">
    <source>
        <dbReference type="ARBA" id="ARBA00070053"/>
    </source>
</evidence>
<dbReference type="EC" id="5.1.1.3" evidence="2 8"/>
<feature type="binding site" evidence="8">
    <location>
        <begin position="185"/>
        <end position="186"/>
    </location>
    <ligand>
        <name>substrate</name>
    </ligand>
</feature>
<feature type="binding site" evidence="8">
    <location>
        <begin position="74"/>
        <end position="75"/>
    </location>
    <ligand>
        <name>substrate</name>
    </ligand>
</feature>
<reference evidence="9 10" key="1">
    <citation type="journal article" date="2015" name="Microbiology (Mosc.)">
        <title>Genomics of the Weissella cibaria species with an examination of its metabolic traits.</title>
        <authorList>
            <person name="Lynch K.M."/>
            <person name="Lucid A."/>
            <person name="Arendt E.K."/>
            <person name="Sleator R.D."/>
            <person name="Lucey B."/>
            <person name="Coffey A."/>
        </authorList>
    </citation>
    <scope>NUCLEOTIDE SEQUENCE [LARGE SCALE GENOMIC DNA]</scope>
    <source>
        <strain evidence="9 10">AB3b</strain>
    </source>
</reference>
<gene>
    <name evidence="8 9" type="primary">murI</name>
    <name evidence="9" type="ORF">ab3b_00971</name>
</gene>
<dbReference type="GO" id="GO:0009252">
    <property type="term" value="P:peptidoglycan biosynthetic process"/>
    <property type="evidence" value="ECO:0007669"/>
    <property type="project" value="UniProtKB-UniRule"/>
</dbReference>
<evidence type="ECO:0000313" key="10">
    <source>
        <dbReference type="Proteomes" id="UP000032289"/>
    </source>
</evidence>
<dbReference type="GO" id="GO:0008360">
    <property type="term" value="P:regulation of cell shape"/>
    <property type="evidence" value="ECO:0007669"/>
    <property type="project" value="UniProtKB-KW"/>
</dbReference>
<name>A0A0D1JUI6_9LACO</name>
<dbReference type="RefSeq" id="WP_043941075.1">
    <property type="nucleotide sequence ID" value="NZ_JWHT01000023.1"/>
</dbReference>
<evidence type="ECO:0000256" key="2">
    <source>
        <dbReference type="ARBA" id="ARBA00013090"/>
    </source>
</evidence>
<evidence type="ECO:0000256" key="3">
    <source>
        <dbReference type="ARBA" id="ARBA00022960"/>
    </source>
</evidence>
<dbReference type="InterPro" id="IPR015942">
    <property type="entry name" value="Asp/Glu/hydantoin_racemase"/>
</dbReference>
<comment type="function">
    <text evidence="8">Provides the (R)-glutamate required for cell wall biosynthesis.</text>
</comment>
<dbReference type="UniPathway" id="UPA00219"/>
<dbReference type="FunFam" id="3.40.50.1860:FF:000002">
    <property type="entry name" value="Glutamate racemase"/>
    <property type="match status" value="1"/>
</dbReference>
<dbReference type="NCBIfam" id="NF002035">
    <property type="entry name" value="PRK00865.1-3"/>
    <property type="match status" value="1"/>
</dbReference>
<dbReference type="EMBL" id="JWHT01000023">
    <property type="protein sequence ID" value="KIU24903.1"/>
    <property type="molecule type" value="Genomic_DNA"/>
</dbReference>
<proteinExistence type="inferred from homology"/>
<dbReference type="NCBIfam" id="TIGR00067">
    <property type="entry name" value="glut_race"/>
    <property type="match status" value="1"/>
</dbReference>
<dbReference type="InterPro" id="IPR001920">
    <property type="entry name" value="Asp/Glu_race"/>
</dbReference>
<dbReference type="HAMAP" id="MF_00258">
    <property type="entry name" value="Glu_racemase"/>
    <property type="match status" value="1"/>
</dbReference>
<evidence type="ECO:0000256" key="8">
    <source>
        <dbReference type="HAMAP-Rule" id="MF_00258"/>
    </source>
</evidence>
<keyword evidence="3 8" id="KW-0133">Cell shape</keyword>
<dbReference type="AlphaFoldDB" id="A0A0D1JUI6"/>
<sequence length="281" mass="30945">MDNRAIGYIDSGIGGLTVVKQALKQIPDEQVYYVGDTARMPYGPRPQEEVLGFTWQMVRYLLKKDIKMLVVACNTATAAVLPDLQAKLDIPVVGVIQPGVDAALRKSADGEIGVIATAGTVKSLAYYNGLLQGNRAANVVQLAAPEFVDVAENHDYTSEFARQVVKEKLSYFKNHQVDTLILGCTHFPLMENFIQEAMGPQVTLVNSGAETISTVVEFLDKFDLRRASANSADHNDDEYFTTGSVKRFATIGGRWLEDKEMTVKHLDIIDDTLVLNEDVTD</sequence>
<dbReference type="PROSITE" id="PS00923">
    <property type="entry name" value="ASP_GLU_RACEMASE_1"/>
    <property type="match status" value="1"/>
</dbReference>
<accession>A0A0D1JUI6</accession>
<comment type="pathway">
    <text evidence="8">Cell wall biogenesis; peptidoglycan biosynthesis.</text>
</comment>
<dbReference type="PANTHER" id="PTHR21198:SF2">
    <property type="entry name" value="GLUTAMATE RACEMASE"/>
    <property type="match status" value="1"/>
</dbReference>
<dbReference type="Gene3D" id="3.40.50.1860">
    <property type="match status" value="2"/>
</dbReference>
<dbReference type="PATRIC" id="fig|137591.24.peg.953"/>
<feature type="active site" description="Proton donor/acceptor" evidence="8">
    <location>
        <position position="73"/>
    </location>
</feature>
<evidence type="ECO:0000256" key="4">
    <source>
        <dbReference type="ARBA" id="ARBA00022984"/>
    </source>
</evidence>
<evidence type="ECO:0000256" key="1">
    <source>
        <dbReference type="ARBA" id="ARBA00001602"/>
    </source>
</evidence>
<dbReference type="InterPro" id="IPR033134">
    <property type="entry name" value="Asp/Glu_racemase_AS_2"/>
</dbReference>
<dbReference type="InterPro" id="IPR018187">
    <property type="entry name" value="Asp/Glu_racemase_AS_1"/>
</dbReference>
<dbReference type="SUPFAM" id="SSF53681">
    <property type="entry name" value="Aspartate/glutamate racemase"/>
    <property type="match status" value="2"/>
</dbReference>
<keyword evidence="4 8" id="KW-0573">Peptidoglycan synthesis</keyword>
<dbReference type="InterPro" id="IPR004391">
    <property type="entry name" value="Glu_race"/>
</dbReference>
<dbReference type="GO" id="GO:0071555">
    <property type="term" value="P:cell wall organization"/>
    <property type="evidence" value="ECO:0007669"/>
    <property type="project" value="UniProtKB-KW"/>
</dbReference>
<evidence type="ECO:0000313" key="9">
    <source>
        <dbReference type="EMBL" id="KIU24903.1"/>
    </source>
</evidence>
<dbReference type="GO" id="GO:0008881">
    <property type="term" value="F:glutamate racemase activity"/>
    <property type="evidence" value="ECO:0007669"/>
    <property type="project" value="UniProtKB-UniRule"/>
</dbReference>
<feature type="active site" description="Proton donor/acceptor" evidence="8">
    <location>
        <position position="184"/>
    </location>
</feature>
<keyword evidence="5 8" id="KW-0413">Isomerase</keyword>
<keyword evidence="6 8" id="KW-0961">Cell wall biogenesis/degradation</keyword>
<dbReference type="PANTHER" id="PTHR21198">
    <property type="entry name" value="GLUTAMATE RACEMASE"/>
    <property type="match status" value="1"/>
</dbReference>
<organism evidence="9 10">
    <name type="scientific">Weissella cibaria</name>
    <dbReference type="NCBI Taxonomy" id="137591"/>
    <lineage>
        <taxon>Bacteria</taxon>
        <taxon>Bacillati</taxon>
        <taxon>Bacillota</taxon>
        <taxon>Bacilli</taxon>
        <taxon>Lactobacillales</taxon>
        <taxon>Lactobacillaceae</taxon>
        <taxon>Weissella</taxon>
    </lineage>
</organism>
<dbReference type="Proteomes" id="UP000032289">
    <property type="component" value="Unassembled WGS sequence"/>
</dbReference>
<protein>
    <recommendedName>
        <fullName evidence="7 8">Glutamate racemase</fullName>
        <ecNumber evidence="2 8">5.1.1.3</ecNumber>
    </recommendedName>
</protein>
<evidence type="ECO:0000256" key="5">
    <source>
        <dbReference type="ARBA" id="ARBA00023235"/>
    </source>
</evidence>
<evidence type="ECO:0000256" key="6">
    <source>
        <dbReference type="ARBA" id="ARBA00023316"/>
    </source>
</evidence>
<comment type="similarity">
    <text evidence="8">Belongs to the aspartate/glutamate racemases family.</text>
</comment>
<feature type="binding site" evidence="8">
    <location>
        <begin position="10"/>
        <end position="11"/>
    </location>
    <ligand>
        <name>substrate</name>
    </ligand>
</feature>
<feature type="binding site" evidence="8">
    <location>
        <begin position="42"/>
        <end position="43"/>
    </location>
    <ligand>
        <name>substrate</name>
    </ligand>
</feature>
<dbReference type="GO" id="GO:0042802">
    <property type="term" value="F:identical protein binding"/>
    <property type="evidence" value="ECO:0007669"/>
    <property type="project" value="UniProtKB-ARBA"/>
</dbReference>
<comment type="caution">
    <text evidence="9">The sequence shown here is derived from an EMBL/GenBank/DDBJ whole genome shotgun (WGS) entry which is preliminary data.</text>
</comment>
<dbReference type="PROSITE" id="PS00924">
    <property type="entry name" value="ASP_GLU_RACEMASE_2"/>
    <property type="match status" value="1"/>
</dbReference>